<feature type="signal peptide" evidence="3">
    <location>
        <begin position="1"/>
        <end position="30"/>
    </location>
</feature>
<dbReference type="eggNOG" id="ENOG502QXIN">
    <property type="taxonomic scope" value="Eukaryota"/>
</dbReference>
<dbReference type="SMART" id="SM00856">
    <property type="entry name" value="PMEI"/>
    <property type="match status" value="1"/>
</dbReference>
<accession>A0A058ZWU9</accession>
<dbReference type="GO" id="GO:0004857">
    <property type="term" value="F:enzyme inhibitor activity"/>
    <property type="evidence" value="ECO:0000318"/>
    <property type="project" value="GO_Central"/>
</dbReference>
<dbReference type="InterPro" id="IPR006501">
    <property type="entry name" value="Pectinesterase_inhib_dom"/>
</dbReference>
<dbReference type="KEGG" id="egr:104424341"/>
<dbReference type="CDD" id="cd15798">
    <property type="entry name" value="PMEI-like_3"/>
    <property type="match status" value="1"/>
</dbReference>
<dbReference type="Pfam" id="PF04043">
    <property type="entry name" value="PMEI"/>
    <property type="match status" value="1"/>
</dbReference>
<evidence type="ECO:0000256" key="3">
    <source>
        <dbReference type="SAM" id="SignalP"/>
    </source>
</evidence>
<evidence type="ECO:0000313" key="5">
    <source>
        <dbReference type="EMBL" id="KCW46288.1"/>
    </source>
</evidence>
<dbReference type="Gene3D" id="1.20.140.40">
    <property type="entry name" value="Invertase/pectin methylesterase inhibitor family protein"/>
    <property type="match status" value="1"/>
</dbReference>
<dbReference type="NCBIfam" id="TIGR01614">
    <property type="entry name" value="PME_inhib"/>
    <property type="match status" value="1"/>
</dbReference>
<sequence>MERSSALANLATKLLVCLAICSYIISISSAQTSTNTQFIRTSCSKTTYPRLCYTSLSSHANLIQTSPKLLTSTALNVTLNKARSTSAMMVRLSRAHGMKPREVGAMQDCVEELSSTVDELRRSIHEMGQIKRSSNFGLIMNDVQTWVSAALTDENTCSDGFTGSTMNGNTKTVVRNAILTIAHLTSNALALINRYAELQG</sequence>
<dbReference type="GO" id="GO:0009827">
    <property type="term" value="P:plant-type cell wall modification"/>
    <property type="evidence" value="ECO:0000318"/>
    <property type="project" value="GO_Central"/>
</dbReference>
<feature type="domain" description="Pectinesterase inhibitor" evidence="4">
    <location>
        <begin position="34"/>
        <end position="191"/>
    </location>
</feature>
<evidence type="ECO:0000256" key="1">
    <source>
        <dbReference type="ARBA" id="ARBA00022729"/>
    </source>
</evidence>
<dbReference type="AlphaFoldDB" id="A0A058ZWU9"/>
<dbReference type="FunFam" id="1.20.140.40:FF:000005">
    <property type="entry name" value="Pectin methylesterase inhibitor 1"/>
    <property type="match status" value="1"/>
</dbReference>
<evidence type="ECO:0000259" key="4">
    <source>
        <dbReference type="SMART" id="SM00856"/>
    </source>
</evidence>
<proteinExistence type="inferred from homology"/>
<dbReference type="PANTHER" id="PTHR31080:SF117">
    <property type="entry name" value="PLANT INVERTASE_PECTIN METHYLESTERASE INHIBITOR SUPERFAMILY PROTEIN"/>
    <property type="match status" value="1"/>
</dbReference>
<dbReference type="GO" id="GO:0009505">
    <property type="term" value="C:plant-type cell wall"/>
    <property type="evidence" value="ECO:0000318"/>
    <property type="project" value="GO_Central"/>
</dbReference>
<dbReference type="PANTHER" id="PTHR31080">
    <property type="entry name" value="PECTINESTERASE INHIBITOR-LIKE"/>
    <property type="match status" value="1"/>
</dbReference>
<dbReference type="OrthoDB" id="1430376at2759"/>
<protein>
    <recommendedName>
        <fullName evidence="4">Pectinesterase inhibitor domain-containing protein</fullName>
    </recommendedName>
</protein>
<dbReference type="SUPFAM" id="SSF101148">
    <property type="entry name" value="Plant invertase/pectin methylesterase inhibitor"/>
    <property type="match status" value="1"/>
</dbReference>
<name>A0A058ZWU9_EUCGR</name>
<evidence type="ECO:0000256" key="2">
    <source>
        <dbReference type="ARBA" id="ARBA00038471"/>
    </source>
</evidence>
<reference evidence="5" key="1">
    <citation type="submission" date="2013-07" db="EMBL/GenBank/DDBJ databases">
        <title>The genome of Eucalyptus grandis.</title>
        <authorList>
            <person name="Schmutz J."/>
            <person name="Hayes R."/>
            <person name="Myburg A."/>
            <person name="Tuskan G."/>
            <person name="Grattapaglia D."/>
            <person name="Rokhsar D.S."/>
        </authorList>
    </citation>
    <scope>NUCLEOTIDE SEQUENCE</scope>
    <source>
        <tissue evidence="5">Leaf extractions</tissue>
    </source>
</reference>
<keyword evidence="1 3" id="KW-0732">Signal</keyword>
<dbReference type="GO" id="GO:0046910">
    <property type="term" value="F:pectinesterase inhibitor activity"/>
    <property type="evidence" value="ECO:0007669"/>
    <property type="project" value="UniProtKB-ARBA"/>
</dbReference>
<dbReference type="InterPro" id="IPR051955">
    <property type="entry name" value="PME_Inhibitor"/>
</dbReference>
<dbReference type="OMA" id="DAPFDKQ"/>
<dbReference type="InterPro" id="IPR035513">
    <property type="entry name" value="Invertase/methylesterase_inhib"/>
</dbReference>
<comment type="similarity">
    <text evidence="2">Belongs to the PMEI family.</text>
</comment>
<dbReference type="STRING" id="71139.A0A058ZWU9"/>
<feature type="chain" id="PRO_5001567339" description="Pectinesterase inhibitor domain-containing protein" evidence="3">
    <location>
        <begin position="31"/>
        <end position="200"/>
    </location>
</feature>
<dbReference type="InParanoid" id="A0A058ZWU9"/>
<dbReference type="FunCoup" id="A0A058ZWU9">
    <property type="interactions" value="215"/>
</dbReference>
<dbReference type="EMBL" id="KK198763">
    <property type="protein sequence ID" value="KCW46288.1"/>
    <property type="molecule type" value="Genomic_DNA"/>
</dbReference>
<gene>
    <name evidence="5" type="ORF">EUGRSUZ_K00155</name>
</gene>
<organism evidence="5">
    <name type="scientific">Eucalyptus grandis</name>
    <name type="common">Flooded gum</name>
    <dbReference type="NCBI Taxonomy" id="71139"/>
    <lineage>
        <taxon>Eukaryota</taxon>
        <taxon>Viridiplantae</taxon>
        <taxon>Streptophyta</taxon>
        <taxon>Embryophyta</taxon>
        <taxon>Tracheophyta</taxon>
        <taxon>Spermatophyta</taxon>
        <taxon>Magnoliopsida</taxon>
        <taxon>eudicotyledons</taxon>
        <taxon>Gunneridae</taxon>
        <taxon>Pentapetalae</taxon>
        <taxon>rosids</taxon>
        <taxon>malvids</taxon>
        <taxon>Myrtales</taxon>
        <taxon>Myrtaceae</taxon>
        <taxon>Myrtoideae</taxon>
        <taxon>Eucalypteae</taxon>
        <taxon>Eucalyptus</taxon>
    </lineage>
</organism>
<dbReference type="Gramene" id="KCW46288">
    <property type="protein sequence ID" value="KCW46288"/>
    <property type="gene ID" value="EUGRSUZ_K00155"/>
</dbReference>